<evidence type="ECO:0000313" key="9">
    <source>
        <dbReference type="Proteomes" id="UP000032675"/>
    </source>
</evidence>
<dbReference type="EMBL" id="BANI01000595">
    <property type="protein sequence ID" value="GAN98203.1"/>
    <property type="molecule type" value="Genomic_DNA"/>
</dbReference>
<dbReference type="GO" id="GO:0006276">
    <property type="term" value="P:plasmid maintenance"/>
    <property type="evidence" value="ECO:0007669"/>
    <property type="project" value="InterPro"/>
</dbReference>
<keyword evidence="3" id="KW-0678">Repressor</keyword>
<evidence type="ECO:0000256" key="3">
    <source>
        <dbReference type="ARBA" id="ARBA00022491"/>
    </source>
</evidence>
<keyword evidence="4" id="KW-0805">Transcription regulation</keyword>
<evidence type="ECO:0000256" key="2">
    <source>
        <dbReference type="ARBA" id="ARBA00015075"/>
    </source>
</evidence>
<evidence type="ECO:0000256" key="4">
    <source>
        <dbReference type="ARBA" id="ARBA00023015"/>
    </source>
</evidence>
<proteinExistence type="inferred from homology"/>
<reference evidence="8 9" key="1">
    <citation type="submission" date="2012-11" db="EMBL/GenBank/DDBJ databases">
        <title>Whole genome sequence of Gluconacetobacter europaeus NBRC3261.</title>
        <authorList>
            <person name="Azuma Y."/>
            <person name="Higashiura N."/>
            <person name="Hirakawa H."/>
            <person name="Matsushita K."/>
        </authorList>
    </citation>
    <scope>NUCLEOTIDE SEQUENCE [LARGE SCALE GENOMIC DNA]</scope>
    <source>
        <strain evidence="8 9">NBRC 3261</strain>
    </source>
</reference>
<organism evidence="8 9">
    <name type="scientific">Komagataeibacter europaeus NBRC 3261</name>
    <dbReference type="NCBI Taxonomy" id="1234669"/>
    <lineage>
        <taxon>Bacteria</taxon>
        <taxon>Pseudomonadati</taxon>
        <taxon>Pseudomonadota</taxon>
        <taxon>Alphaproteobacteria</taxon>
        <taxon>Acetobacterales</taxon>
        <taxon>Acetobacteraceae</taxon>
        <taxon>Komagataeibacter</taxon>
    </lineage>
</organism>
<dbReference type="Pfam" id="PF01845">
    <property type="entry name" value="CcdB"/>
    <property type="match status" value="1"/>
</dbReference>
<dbReference type="Proteomes" id="UP000032675">
    <property type="component" value="Unassembled WGS sequence"/>
</dbReference>
<name>A0A0D6Q4G6_KOMEU</name>
<dbReference type="Gene3D" id="2.30.30.110">
    <property type="match status" value="1"/>
</dbReference>
<comment type="caution">
    <text evidence="8">The sequence shown here is derived from an EMBL/GenBank/DDBJ whole genome shotgun (WGS) entry which is preliminary data.</text>
</comment>
<accession>A0A0D6Q4G6</accession>
<gene>
    <name evidence="8" type="ORF">Geu3261_1100_005</name>
</gene>
<evidence type="ECO:0000256" key="7">
    <source>
        <dbReference type="ARBA" id="ARBA00033135"/>
    </source>
</evidence>
<comment type="similarity">
    <text evidence="1">Belongs to the CcdB toxin family.</text>
</comment>
<dbReference type="RefSeq" id="WP_048852676.1">
    <property type="nucleotide sequence ID" value="NZ_BANI01000595.1"/>
</dbReference>
<evidence type="ECO:0000256" key="1">
    <source>
        <dbReference type="ARBA" id="ARBA00005230"/>
    </source>
</evidence>
<protein>
    <recommendedName>
        <fullName evidence="2">Toxin CcdB</fullName>
    </recommendedName>
    <alternativeName>
        <fullName evidence="7">Cytotoxic protein CcdB</fullName>
    </alternativeName>
    <alternativeName>
        <fullName evidence="6">Protein LetD</fullName>
    </alternativeName>
</protein>
<evidence type="ECO:0000313" key="8">
    <source>
        <dbReference type="EMBL" id="GAN98203.1"/>
    </source>
</evidence>
<dbReference type="AlphaFoldDB" id="A0A0D6Q4G6"/>
<dbReference type="GO" id="GO:0008657">
    <property type="term" value="F:DNA topoisomerase type II (double strand cut, ATP-hydrolyzing) inhibitor activity"/>
    <property type="evidence" value="ECO:0007669"/>
    <property type="project" value="InterPro"/>
</dbReference>
<keyword evidence="5" id="KW-0804">Transcription</keyword>
<dbReference type="InterPro" id="IPR011067">
    <property type="entry name" value="Plasmid_toxin/cell-grow_inhib"/>
</dbReference>
<evidence type="ECO:0000256" key="6">
    <source>
        <dbReference type="ARBA" id="ARBA00029628"/>
    </source>
</evidence>
<dbReference type="InterPro" id="IPR002712">
    <property type="entry name" value="CcdB"/>
</dbReference>
<dbReference type="SUPFAM" id="SSF50118">
    <property type="entry name" value="Cell growth inhibitor/plasmid maintenance toxic component"/>
    <property type="match status" value="1"/>
</dbReference>
<sequence>MARFDVYRLAGRGEARFVLDVQADLLDAIGTRVVVPLLPQGTAPKPAKRLNPVFMVDDCPFVMMTQFMAAVPDRDLKKIIASLSLCQDEITQALDLLLTGF</sequence>
<evidence type="ECO:0000256" key="5">
    <source>
        <dbReference type="ARBA" id="ARBA00023163"/>
    </source>
</evidence>